<comment type="pathway">
    <text evidence="1">Amino-acid biosynthesis; L-asparagine biosynthesis; L-asparagine from L-aspartate (L-Gln route): step 1/1.</text>
</comment>
<dbReference type="InterPro" id="IPR001962">
    <property type="entry name" value="Asn_synthase"/>
</dbReference>
<evidence type="ECO:0000256" key="7">
    <source>
        <dbReference type="ARBA" id="ARBA00022962"/>
    </source>
</evidence>
<sequence>MGGAICRRPADPSPLTERQAVMCRIFGYFNARATPHEMRAVAALQRHGGPDATGFFRAPGWGLGSNRLAVVDLDGGEQPYGRGGPVQVVFNGEIYNHAELRARLQARGHVLPDRCDGSVLPALYLEYGDALTEHLDGMYALALLDTRGEVPRLLLATDHIGMKPLYHRWDPASRSLRFSSELPALLGFDGVGGRVRESALDAYLTTRTPFGTRTVYEDVEVLEPGTTWVCELGGAPRVRRRAADLPAAPAREGRTAARQVRRTLRSEVRRLLVADVPVALIVSGGLDSGLVASLASEHGPVHTFNLAYRGTWPSDERHFAREVAERAGAVHHQVEIDPADFPKLLEETVWHLGQPNADPIALSTYALFRAVRDAGFTVALTGDAADEVFGGYARMRVAAERAAAGAEWSADYLDALSAAPAALRERLYTVAYRDHVAADPALPGAAREDLLHGPGTVLERITRFELENRLPAYHLRRVDHLSMASSVEARLPFCQRSVVALGRALRDHQRVRDGQVKRTLYAAAAGLLPPRVLSRPKQPFTLPVATMLRPGTLLWEYARDLLAPGRVAAAGRLEARVVEELFAAQAERPDDTFALALWALLVHEVWEEQFRPAARRPGPAGTPGASRPMVTAA</sequence>
<evidence type="ECO:0000313" key="15">
    <source>
        <dbReference type="Proteomes" id="UP000003824"/>
    </source>
</evidence>
<dbReference type="PIRSF" id="PIRSF001589">
    <property type="entry name" value="Asn_synthetase_glu-h"/>
    <property type="match status" value="1"/>
</dbReference>
<dbReference type="CDD" id="cd01991">
    <property type="entry name" value="Asn_synthase_B_C"/>
    <property type="match status" value="1"/>
</dbReference>
<dbReference type="Gene3D" id="3.60.20.10">
    <property type="entry name" value="Glutamine Phosphoribosylpyrophosphate, subunit 1, domain 1"/>
    <property type="match status" value="1"/>
</dbReference>
<feature type="domain" description="Glutamine amidotransferase type-2" evidence="13">
    <location>
        <begin position="23"/>
        <end position="233"/>
    </location>
</feature>
<feature type="active site" description="For GATase activity" evidence="9">
    <location>
        <position position="23"/>
    </location>
</feature>
<dbReference type="InterPro" id="IPR014729">
    <property type="entry name" value="Rossmann-like_a/b/a_fold"/>
</dbReference>
<feature type="region of interest" description="Disordered" evidence="12">
    <location>
        <begin position="613"/>
        <end position="633"/>
    </location>
</feature>
<dbReference type="PROSITE" id="PS51278">
    <property type="entry name" value="GATASE_TYPE_2"/>
    <property type="match status" value="1"/>
</dbReference>
<dbReference type="InterPro" id="IPR029055">
    <property type="entry name" value="Ntn_hydrolases_N"/>
</dbReference>
<evidence type="ECO:0000256" key="9">
    <source>
        <dbReference type="PIRSR" id="PIRSR001589-1"/>
    </source>
</evidence>
<dbReference type="SUPFAM" id="SSF52402">
    <property type="entry name" value="Adenine nucleotide alpha hydrolases-like"/>
    <property type="match status" value="1"/>
</dbReference>
<comment type="catalytic activity">
    <reaction evidence="8">
        <text>L-aspartate + L-glutamine + ATP + H2O = L-asparagine + L-glutamate + AMP + diphosphate + H(+)</text>
        <dbReference type="Rhea" id="RHEA:12228"/>
        <dbReference type="ChEBI" id="CHEBI:15377"/>
        <dbReference type="ChEBI" id="CHEBI:15378"/>
        <dbReference type="ChEBI" id="CHEBI:29985"/>
        <dbReference type="ChEBI" id="CHEBI:29991"/>
        <dbReference type="ChEBI" id="CHEBI:30616"/>
        <dbReference type="ChEBI" id="CHEBI:33019"/>
        <dbReference type="ChEBI" id="CHEBI:58048"/>
        <dbReference type="ChEBI" id="CHEBI:58359"/>
        <dbReference type="ChEBI" id="CHEBI:456215"/>
        <dbReference type="EC" id="6.3.5.4"/>
    </reaction>
</comment>
<dbReference type="Pfam" id="PF00733">
    <property type="entry name" value="Asn_synthase"/>
    <property type="match status" value="1"/>
</dbReference>
<dbReference type="GO" id="GO:0006529">
    <property type="term" value="P:asparagine biosynthetic process"/>
    <property type="evidence" value="ECO:0007669"/>
    <property type="project" value="UniProtKB-KW"/>
</dbReference>
<name>D6AA89_STRV1</name>
<feature type="binding site" evidence="10">
    <location>
        <position position="116"/>
    </location>
    <ligand>
        <name>L-glutamine</name>
        <dbReference type="ChEBI" id="CHEBI:58359"/>
    </ligand>
</feature>
<evidence type="ECO:0000256" key="12">
    <source>
        <dbReference type="SAM" id="MobiDB-lite"/>
    </source>
</evidence>
<keyword evidence="9" id="KW-0028">Amino-acid biosynthesis</keyword>
<evidence type="ECO:0000256" key="8">
    <source>
        <dbReference type="ARBA" id="ARBA00048741"/>
    </source>
</evidence>
<dbReference type="AlphaFoldDB" id="D6AA89"/>
<dbReference type="Proteomes" id="UP000003824">
    <property type="component" value="Unassembled WGS sequence"/>
</dbReference>
<dbReference type="Gene3D" id="3.40.50.620">
    <property type="entry name" value="HUPs"/>
    <property type="match status" value="1"/>
</dbReference>
<dbReference type="InterPro" id="IPR017932">
    <property type="entry name" value="GATase_2_dom"/>
</dbReference>
<organism evidence="14 15">
    <name type="scientific">Streptomyces viridosporus (strain ATCC 14672 / DSM 40746 / JCM 4963 / KCTC 9882 / NRRL B-12104 / FH 1290)</name>
    <name type="common">Streptomyces ghanaensis</name>
    <dbReference type="NCBI Taxonomy" id="566461"/>
    <lineage>
        <taxon>Bacteria</taxon>
        <taxon>Bacillati</taxon>
        <taxon>Actinomycetota</taxon>
        <taxon>Actinomycetes</taxon>
        <taxon>Kitasatosporales</taxon>
        <taxon>Streptomycetaceae</taxon>
        <taxon>Streptomyces</taxon>
    </lineage>
</organism>
<dbReference type="eggNOG" id="COG0367">
    <property type="taxonomic scope" value="Bacteria"/>
</dbReference>
<evidence type="ECO:0000259" key="13">
    <source>
        <dbReference type="PROSITE" id="PS51278"/>
    </source>
</evidence>
<accession>D6AA89</accession>
<dbReference type="CDD" id="cd00712">
    <property type="entry name" value="AsnB"/>
    <property type="match status" value="1"/>
</dbReference>
<comment type="similarity">
    <text evidence="2">Belongs to the asparagine synthetase family.</text>
</comment>
<evidence type="ECO:0000256" key="3">
    <source>
        <dbReference type="ARBA" id="ARBA00012737"/>
    </source>
</evidence>
<dbReference type="SUPFAM" id="SSF56235">
    <property type="entry name" value="N-terminal nucleophile aminohydrolases (Ntn hydrolases)"/>
    <property type="match status" value="1"/>
</dbReference>
<evidence type="ECO:0000256" key="6">
    <source>
        <dbReference type="ARBA" id="ARBA00022888"/>
    </source>
</evidence>
<dbReference type="InterPro" id="IPR033738">
    <property type="entry name" value="AsnB_N"/>
</dbReference>
<dbReference type="Pfam" id="PF13537">
    <property type="entry name" value="GATase_7"/>
    <property type="match status" value="1"/>
</dbReference>
<feature type="site" description="Important for beta-aspartyl-AMP intermediate formation" evidence="11">
    <location>
        <position position="383"/>
    </location>
</feature>
<evidence type="ECO:0000256" key="4">
    <source>
        <dbReference type="ARBA" id="ARBA00022741"/>
    </source>
</evidence>
<dbReference type="GO" id="GO:0005524">
    <property type="term" value="F:ATP binding"/>
    <property type="evidence" value="ECO:0007669"/>
    <property type="project" value="UniProtKB-KW"/>
</dbReference>
<dbReference type="PANTHER" id="PTHR43284:SF1">
    <property type="entry name" value="ASPARAGINE SYNTHETASE"/>
    <property type="match status" value="1"/>
</dbReference>
<dbReference type="InterPro" id="IPR006426">
    <property type="entry name" value="Asn_synth_AEB"/>
</dbReference>
<dbReference type="EMBL" id="DS999642">
    <property type="protein sequence ID" value="EFE72424.2"/>
    <property type="molecule type" value="Genomic_DNA"/>
</dbReference>
<keyword evidence="5 10" id="KW-0067">ATP-binding</keyword>
<dbReference type="EC" id="6.3.5.4" evidence="3"/>
<dbReference type="NCBIfam" id="TIGR01536">
    <property type="entry name" value="asn_synth_AEB"/>
    <property type="match status" value="1"/>
</dbReference>
<reference evidence="15" key="1">
    <citation type="submission" date="2008-12" db="EMBL/GenBank/DDBJ databases">
        <title>Annotation of Streptomyces ghanaensis ATCC 14672.</title>
        <authorList>
            <consortium name="The Broad Institute Genome Sequencing Platform"/>
            <consortium name="Broad Institute Microbial Sequencing Center"/>
            <person name="Fischbach M."/>
            <person name="Ward D."/>
            <person name="Young S."/>
            <person name="Kodira C.D."/>
            <person name="Zeng Q."/>
            <person name="Koehrsen M."/>
            <person name="Godfrey P."/>
            <person name="Alvarado L."/>
            <person name="Berlin A.M."/>
            <person name="Borenstein D."/>
            <person name="Chen Z."/>
            <person name="Engels R."/>
            <person name="Freedman E."/>
            <person name="Gellesch M."/>
            <person name="Goldberg J."/>
            <person name="Griggs A."/>
            <person name="Gujja S."/>
            <person name="Heiman D.I."/>
            <person name="Hepburn T.A."/>
            <person name="Howarth C."/>
            <person name="Jen D."/>
            <person name="Larson L."/>
            <person name="Lewis B."/>
            <person name="Mehta T."/>
            <person name="Park D."/>
            <person name="Pearson M."/>
            <person name="Roberts A."/>
            <person name="Saif S."/>
            <person name="Shea T.D."/>
            <person name="Shenoy N."/>
            <person name="Sisk P."/>
            <person name="Stolte C."/>
            <person name="Sykes S.N."/>
            <person name="Walk T."/>
            <person name="White J."/>
            <person name="Yandava C."/>
            <person name="Straight P."/>
            <person name="Clardy J."/>
            <person name="Hung D."/>
            <person name="Kolter R."/>
            <person name="Mekalanos J."/>
            <person name="Walker S."/>
            <person name="Walsh C.T."/>
            <person name="Wieland B.L.C."/>
            <person name="Ilzarbe M."/>
            <person name="Galagan J."/>
            <person name="Nusbaum C."/>
            <person name="Birren B."/>
        </authorList>
    </citation>
    <scope>NUCLEOTIDE SEQUENCE [LARGE SCALE GENOMIC DNA]</scope>
    <source>
        <strain evidence="15">ATCC 14672 / DSM 40746 / JCM 4963 / KCTC 9882 / NRRL B-12104 / FH 1290</strain>
    </source>
</reference>
<evidence type="ECO:0000256" key="11">
    <source>
        <dbReference type="PIRSR" id="PIRSR001589-3"/>
    </source>
</evidence>
<keyword evidence="7 9" id="KW-0315">Glutamine amidotransferase</keyword>
<proteinExistence type="inferred from homology"/>
<gene>
    <name evidence="14" type="ORF">SSFG_07659</name>
</gene>
<dbReference type="GO" id="GO:0005829">
    <property type="term" value="C:cytosol"/>
    <property type="evidence" value="ECO:0007669"/>
    <property type="project" value="TreeGrafter"/>
</dbReference>
<protein>
    <recommendedName>
        <fullName evidence="3">asparagine synthase (glutamine-hydrolyzing)</fullName>
        <ecNumber evidence="3">6.3.5.4</ecNumber>
    </recommendedName>
</protein>
<dbReference type="InterPro" id="IPR051786">
    <property type="entry name" value="ASN_synthetase/amidase"/>
</dbReference>
<keyword evidence="4 10" id="KW-0547">Nucleotide-binding</keyword>
<keyword evidence="6 9" id="KW-0061">Asparagine biosynthesis</keyword>
<evidence type="ECO:0000256" key="1">
    <source>
        <dbReference type="ARBA" id="ARBA00005187"/>
    </source>
</evidence>
<evidence type="ECO:0000256" key="10">
    <source>
        <dbReference type="PIRSR" id="PIRSR001589-2"/>
    </source>
</evidence>
<dbReference type="GO" id="GO:0004066">
    <property type="term" value="F:asparagine synthase (glutamine-hydrolyzing) activity"/>
    <property type="evidence" value="ECO:0007669"/>
    <property type="project" value="UniProtKB-EC"/>
</dbReference>
<evidence type="ECO:0000256" key="2">
    <source>
        <dbReference type="ARBA" id="ARBA00005752"/>
    </source>
</evidence>
<dbReference type="PANTHER" id="PTHR43284">
    <property type="entry name" value="ASPARAGINE SYNTHETASE (GLUTAMINE-HYDROLYZING)"/>
    <property type="match status" value="1"/>
</dbReference>
<evidence type="ECO:0000313" key="14">
    <source>
        <dbReference type="EMBL" id="EFE72424.2"/>
    </source>
</evidence>
<evidence type="ECO:0000256" key="5">
    <source>
        <dbReference type="ARBA" id="ARBA00022840"/>
    </source>
</evidence>